<feature type="repeat" description="ANK" evidence="3">
    <location>
        <begin position="281"/>
        <end position="313"/>
    </location>
</feature>
<dbReference type="Pfam" id="PF12796">
    <property type="entry name" value="Ank_2"/>
    <property type="match status" value="3"/>
</dbReference>
<dbReference type="PROSITE" id="PS50297">
    <property type="entry name" value="ANK_REP_REGION"/>
    <property type="match status" value="5"/>
</dbReference>
<dbReference type="OrthoDB" id="10258888at2759"/>
<sequence length="1303" mass="143876">MKTVSSPRKESHSKRKDRTRTVHSAVKRLMRGCTTLMHACQQGHTGTIVKELRTKPEAVFLRDRSRKSVLHYCSGQRDLVAAASIAVAAPELLESADEDGFTPLHLAVIQGNIAMVNLLLANKADVNALDNEGHSVVHWATVCGEVEALRAVLAAGATVTTPDINGGSPLHYAAQMCGANYEGNLGKASSKLALEILDILISHPNSSVDVADKDGRQPLLWAASAGSAKAIISLINAGARVECADKDGLTALHCAASRGHTECIDTLISLCGAPTDLIDSNGCTALHYAVTLGHADATARLLELEADPNRQDRKGRTPAHCGCAKGQFETVKLLKEKGANLWLRNAKGDLPVHEAASSGRRELVEWLLEQRPKHVNTTCNDGRTLLHIAATNDYTDMCKMLLDFGAEINCIHRNCKGQVFTPLDCSLQKGHRSTAKFLQLNGGLPASKLHLSARRPNAFNDQELVKPLKYEKKDVQEIKTGKKYIIYVRQSDSECSCSEYVLHKQRKHQPHVCQEHRKRARRRTSSCGEAEDITKDDSCSDICRSKSNIEIRRKRSKDRSCSSSSEEEDSCENCCRHKKKLKRIKKRGKYSKKSKEHIFSPRDYSSREALEMAKSDDALYKEQPIAKPEKVLTFTVGNLPVPLQSVETDMPVPDTENAAKQSGQNVENEVVKVTTIVTEAEIHAVNDADLAAEKPSVESEKPVSMEEKAAIQVDSKQDLAEQIDLVLQDASIAVDKAETTITSEKVSADHAAEASDAVEKVDAGETADTVKSASTDEATDVAKAADAVEPIQPVENIAIGESSGSGQDVNVQEKSNEPDSVIATHCTLETEQENKPPVEEKTDEMEQHSLVEKDQKPLIEAETTEKEVPIDDEKTVEAAEEPAFQDTTLLQASAAETVTGGEATCLAAETVEAPRQSVNEDSMLTSEKIAGKPHEEATQDASKIEQPDHSQPAQDKEHRRSFTVISSPPQEEKSPRKSSFTVLKSDESIDVEDAVASFDQDDQPSFQFISAKSPKAHSDDEYTSDEAEEEEDVDNMTAHIKRAAGATTRFTKHAGAASFQDFNNRKRRLKKRIKPSEKPRAWSSIGAPIHQGSKDQDSGFEPSPRTMKTKIPSPRIIHTAVPPRRPIYATLDNRSCSSRLENRKLGDRNACNMTAVTKSIQKNMRRYYMERKIFQHLLELKSLQIRSSKLNEAVLVKRAVDDYHKSCMALGVETGGSLRRYPYTDYTFKNFEMFLYETLKSLQKSGSNNFQNIEEVYQEAERRLSPDYNTYEKALQCTTKTHRCFHAAHAYTGIPCAAYMEML</sequence>
<dbReference type="Proteomes" id="UP000594454">
    <property type="component" value="Chromosome 3"/>
</dbReference>
<evidence type="ECO:0008006" key="7">
    <source>
        <dbReference type="Google" id="ProtNLM"/>
    </source>
</evidence>
<gene>
    <name evidence="5" type="ORF">HERILL_LOCUS7941</name>
</gene>
<feature type="region of interest" description="Disordered" evidence="4">
    <location>
        <begin position="830"/>
        <end position="888"/>
    </location>
</feature>
<evidence type="ECO:0000313" key="6">
    <source>
        <dbReference type="Proteomes" id="UP000594454"/>
    </source>
</evidence>
<feature type="repeat" description="ANK" evidence="3">
    <location>
        <begin position="132"/>
        <end position="164"/>
    </location>
</feature>
<feature type="region of interest" description="Disordered" evidence="4">
    <location>
        <begin position="910"/>
        <end position="1033"/>
    </location>
</feature>
<feature type="repeat" description="ANK" evidence="3">
    <location>
        <begin position="214"/>
        <end position="246"/>
    </location>
</feature>
<evidence type="ECO:0000313" key="5">
    <source>
        <dbReference type="EMBL" id="CAD7085077.1"/>
    </source>
</evidence>
<proteinExistence type="predicted"/>
<evidence type="ECO:0000256" key="3">
    <source>
        <dbReference type="PROSITE-ProRule" id="PRU00023"/>
    </source>
</evidence>
<feature type="repeat" description="ANK" evidence="3">
    <location>
        <begin position="381"/>
        <end position="413"/>
    </location>
</feature>
<evidence type="ECO:0000256" key="2">
    <source>
        <dbReference type="ARBA" id="ARBA00023043"/>
    </source>
</evidence>
<dbReference type="InterPro" id="IPR036770">
    <property type="entry name" value="Ankyrin_rpt-contain_sf"/>
</dbReference>
<accession>A0A7R8UQB6</accession>
<reference evidence="5 6" key="1">
    <citation type="submission" date="2020-11" db="EMBL/GenBank/DDBJ databases">
        <authorList>
            <person name="Wallbank WR R."/>
            <person name="Pardo Diaz C."/>
            <person name="Kozak K."/>
            <person name="Martin S."/>
            <person name="Jiggins C."/>
            <person name="Moest M."/>
            <person name="Warren A I."/>
            <person name="Generalovic N T."/>
            <person name="Byers J.R.P. K."/>
            <person name="Montejo-Kovacevich G."/>
            <person name="Yen C E."/>
        </authorList>
    </citation>
    <scope>NUCLEOTIDE SEQUENCE [LARGE SCALE GENOMIC DNA]</scope>
</reference>
<feature type="region of interest" description="Disordered" evidence="4">
    <location>
        <begin position="1"/>
        <end position="22"/>
    </location>
</feature>
<protein>
    <recommendedName>
        <fullName evidence="7">Ankycorbin</fullName>
    </recommendedName>
</protein>
<dbReference type="EMBL" id="LR899011">
    <property type="protein sequence ID" value="CAD7085077.1"/>
    <property type="molecule type" value="Genomic_DNA"/>
</dbReference>
<evidence type="ECO:0000256" key="1">
    <source>
        <dbReference type="ARBA" id="ARBA00022737"/>
    </source>
</evidence>
<feature type="compositionally biased region" description="Acidic residues" evidence="4">
    <location>
        <begin position="1021"/>
        <end position="1033"/>
    </location>
</feature>
<feature type="repeat" description="ANK" evidence="3">
    <location>
        <begin position="247"/>
        <end position="280"/>
    </location>
</feature>
<organism evidence="5 6">
    <name type="scientific">Hermetia illucens</name>
    <name type="common">Black soldier fly</name>
    <dbReference type="NCBI Taxonomy" id="343691"/>
    <lineage>
        <taxon>Eukaryota</taxon>
        <taxon>Metazoa</taxon>
        <taxon>Ecdysozoa</taxon>
        <taxon>Arthropoda</taxon>
        <taxon>Hexapoda</taxon>
        <taxon>Insecta</taxon>
        <taxon>Pterygota</taxon>
        <taxon>Neoptera</taxon>
        <taxon>Endopterygota</taxon>
        <taxon>Diptera</taxon>
        <taxon>Brachycera</taxon>
        <taxon>Stratiomyomorpha</taxon>
        <taxon>Stratiomyidae</taxon>
        <taxon>Hermetiinae</taxon>
        <taxon>Hermetia</taxon>
    </lineage>
</organism>
<feature type="compositionally biased region" description="Polar residues" evidence="4">
    <location>
        <begin position="916"/>
        <end position="925"/>
    </location>
</feature>
<keyword evidence="6" id="KW-1185">Reference proteome</keyword>
<feature type="compositionally biased region" description="Basic and acidic residues" evidence="4">
    <location>
        <begin position="929"/>
        <end position="960"/>
    </location>
</feature>
<feature type="region of interest" description="Disordered" evidence="4">
    <location>
        <begin position="1070"/>
        <end position="1110"/>
    </location>
</feature>
<dbReference type="Gene3D" id="1.25.40.20">
    <property type="entry name" value="Ankyrin repeat-containing domain"/>
    <property type="match status" value="3"/>
</dbReference>
<feature type="repeat" description="ANK" evidence="3">
    <location>
        <begin position="99"/>
        <end position="131"/>
    </location>
</feature>
<feature type="compositionally biased region" description="Basic and acidic residues" evidence="4">
    <location>
        <begin position="832"/>
        <end position="877"/>
    </location>
</feature>
<dbReference type="SUPFAM" id="SSF48403">
    <property type="entry name" value="Ankyrin repeat"/>
    <property type="match status" value="1"/>
</dbReference>
<dbReference type="InterPro" id="IPR002110">
    <property type="entry name" value="Ankyrin_rpt"/>
</dbReference>
<keyword evidence="1" id="KW-0677">Repeat</keyword>
<feature type="repeat" description="ANK" evidence="3">
    <location>
        <begin position="314"/>
        <end position="346"/>
    </location>
</feature>
<keyword evidence="2 3" id="KW-0040">ANK repeat</keyword>
<dbReference type="PROSITE" id="PS50088">
    <property type="entry name" value="ANK_REPEAT"/>
    <property type="match status" value="7"/>
</dbReference>
<name>A0A7R8UQB6_HERIL</name>
<dbReference type="PANTHER" id="PTHR24126">
    <property type="entry name" value="ANKYRIN REPEAT, PH AND SEC7 DOMAIN CONTAINING PROTEIN SECG-RELATED"/>
    <property type="match status" value="1"/>
</dbReference>
<dbReference type="PANTHER" id="PTHR24126:SF14">
    <property type="entry name" value="ANK_REP_REGION DOMAIN-CONTAINING PROTEIN"/>
    <property type="match status" value="1"/>
</dbReference>
<dbReference type="InParanoid" id="A0A7R8UQB6"/>
<evidence type="ECO:0000256" key="4">
    <source>
        <dbReference type="SAM" id="MobiDB-lite"/>
    </source>
</evidence>
<dbReference type="PRINTS" id="PR01415">
    <property type="entry name" value="ANKYRIN"/>
</dbReference>
<dbReference type="SMART" id="SM00248">
    <property type="entry name" value="ANK"/>
    <property type="match status" value="11"/>
</dbReference>